<evidence type="ECO:0000256" key="2">
    <source>
        <dbReference type="ARBA" id="ARBA00022801"/>
    </source>
</evidence>
<gene>
    <name evidence="4" type="ORF">M569_11734</name>
</gene>
<proteinExistence type="predicted"/>
<dbReference type="Gene3D" id="3.30.420.10">
    <property type="entry name" value="Ribonuclease H-like superfamily/Ribonuclease H"/>
    <property type="match status" value="1"/>
</dbReference>
<name>S8C874_9LAMI</name>
<feature type="domain" description="3'-5' exonuclease" evidence="3">
    <location>
        <begin position="43"/>
        <end position="215"/>
    </location>
</feature>
<evidence type="ECO:0000256" key="1">
    <source>
        <dbReference type="ARBA" id="ARBA00022722"/>
    </source>
</evidence>
<protein>
    <recommendedName>
        <fullName evidence="3">3'-5' exonuclease domain-containing protein</fullName>
    </recommendedName>
</protein>
<dbReference type="CDD" id="cd06141">
    <property type="entry name" value="WRN_exo"/>
    <property type="match status" value="1"/>
</dbReference>
<evidence type="ECO:0000313" key="4">
    <source>
        <dbReference type="EMBL" id="EPS63054.1"/>
    </source>
</evidence>
<evidence type="ECO:0000313" key="5">
    <source>
        <dbReference type="Proteomes" id="UP000015453"/>
    </source>
</evidence>
<dbReference type="InterPro" id="IPR012337">
    <property type="entry name" value="RNaseH-like_sf"/>
</dbReference>
<accession>S8C874</accession>
<dbReference type="InterPro" id="IPR036397">
    <property type="entry name" value="RNaseH_sf"/>
</dbReference>
<dbReference type="SUPFAM" id="SSF53098">
    <property type="entry name" value="Ribonuclease H-like"/>
    <property type="match status" value="1"/>
</dbReference>
<dbReference type="GO" id="GO:0008408">
    <property type="term" value="F:3'-5' exonuclease activity"/>
    <property type="evidence" value="ECO:0007669"/>
    <property type="project" value="InterPro"/>
</dbReference>
<sequence>MAKVVRSSIVDENLYSNKHSTYIVHFGTAAIRTTVTSLSGVVTSWIFGISDSTSGFGRLLVGLHIEWRPNESQYFNPAATLQICVDDRCLIFQLVHADLVPPVLKYFMASSHCLFVGVDIESDLEKLRSDHNFDFFPNCKDLRSLAAERYGVEDLRRSDLKRLVHDVLNVDIEKPANVETSRWDLECLSRAQIKHAAIDAYACFEIGRALRATHT</sequence>
<organism evidence="4 5">
    <name type="scientific">Genlisea aurea</name>
    <dbReference type="NCBI Taxonomy" id="192259"/>
    <lineage>
        <taxon>Eukaryota</taxon>
        <taxon>Viridiplantae</taxon>
        <taxon>Streptophyta</taxon>
        <taxon>Embryophyta</taxon>
        <taxon>Tracheophyta</taxon>
        <taxon>Spermatophyta</taxon>
        <taxon>Magnoliopsida</taxon>
        <taxon>eudicotyledons</taxon>
        <taxon>Gunneridae</taxon>
        <taxon>Pentapetalae</taxon>
        <taxon>asterids</taxon>
        <taxon>lamiids</taxon>
        <taxon>Lamiales</taxon>
        <taxon>Lentibulariaceae</taxon>
        <taxon>Genlisea</taxon>
    </lineage>
</organism>
<dbReference type="EMBL" id="AUSU01005727">
    <property type="protein sequence ID" value="EPS63054.1"/>
    <property type="molecule type" value="Genomic_DNA"/>
</dbReference>
<dbReference type="GO" id="GO:0003676">
    <property type="term" value="F:nucleic acid binding"/>
    <property type="evidence" value="ECO:0007669"/>
    <property type="project" value="InterPro"/>
</dbReference>
<dbReference type="Pfam" id="PF01612">
    <property type="entry name" value="DNA_pol_A_exo1"/>
    <property type="match status" value="1"/>
</dbReference>
<comment type="caution">
    <text evidence="4">The sequence shown here is derived from an EMBL/GenBank/DDBJ whole genome shotgun (WGS) entry which is preliminary data.</text>
</comment>
<evidence type="ECO:0000259" key="3">
    <source>
        <dbReference type="SMART" id="SM00474"/>
    </source>
</evidence>
<dbReference type="InterPro" id="IPR002562">
    <property type="entry name" value="3'-5'_exonuclease_dom"/>
</dbReference>
<dbReference type="Proteomes" id="UP000015453">
    <property type="component" value="Unassembled WGS sequence"/>
</dbReference>
<dbReference type="OrthoDB" id="1920326at2759"/>
<dbReference type="AlphaFoldDB" id="S8C874"/>
<dbReference type="GO" id="GO:0006139">
    <property type="term" value="P:nucleobase-containing compound metabolic process"/>
    <property type="evidence" value="ECO:0007669"/>
    <property type="project" value="InterPro"/>
</dbReference>
<dbReference type="GO" id="GO:0005634">
    <property type="term" value="C:nucleus"/>
    <property type="evidence" value="ECO:0007669"/>
    <property type="project" value="TreeGrafter"/>
</dbReference>
<keyword evidence="2" id="KW-0378">Hydrolase</keyword>
<dbReference type="InterPro" id="IPR051132">
    <property type="entry name" value="3-5_Exonuclease_domain"/>
</dbReference>
<reference evidence="4 5" key="1">
    <citation type="journal article" date="2013" name="BMC Genomics">
        <title>The miniature genome of a carnivorous plant Genlisea aurea contains a low number of genes and short non-coding sequences.</title>
        <authorList>
            <person name="Leushkin E.V."/>
            <person name="Sutormin R.A."/>
            <person name="Nabieva E.R."/>
            <person name="Penin A.A."/>
            <person name="Kondrashov A.S."/>
            <person name="Logacheva M.D."/>
        </authorList>
    </citation>
    <scope>NUCLEOTIDE SEQUENCE [LARGE SCALE GENOMIC DNA]</scope>
</reference>
<dbReference type="PANTHER" id="PTHR13620">
    <property type="entry name" value="3-5 EXONUCLEASE"/>
    <property type="match status" value="1"/>
</dbReference>
<dbReference type="SMART" id="SM00474">
    <property type="entry name" value="35EXOc"/>
    <property type="match status" value="1"/>
</dbReference>
<keyword evidence="1" id="KW-0540">Nuclease</keyword>
<dbReference type="GO" id="GO:0005737">
    <property type="term" value="C:cytoplasm"/>
    <property type="evidence" value="ECO:0007669"/>
    <property type="project" value="TreeGrafter"/>
</dbReference>
<keyword evidence="5" id="KW-1185">Reference proteome</keyword>
<dbReference type="PANTHER" id="PTHR13620:SF105">
    <property type="entry name" value="OS01G0737700 PROTEIN"/>
    <property type="match status" value="1"/>
</dbReference>